<comment type="caution">
    <text evidence="1">The sequence shown here is derived from an EMBL/GenBank/DDBJ whole genome shotgun (WGS) entry which is preliminary data.</text>
</comment>
<proteinExistence type="predicted"/>
<name>A0A9D3ZYC2_9ROSI</name>
<reference evidence="1 2" key="1">
    <citation type="journal article" date="2021" name="Plant Biotechnol. J.">
        <title>Multi-omics assisted identification of the key and species-specific regulatory components of drought-tolerant mechanisms in Gossypium stocksii.</title>
        <authorList>
            <person name="Yu D."/>
            <person name="Ke L."/>
            <person name="Zhang D."/>
            <person name="Wu Y."/>
            <person name="Sun Y."/>
            <person name="Mei J."/>
            <person name="Sun J."/>
            <person name="Sun Y."/>
        </authorList>
    </citation>
    <scope>NUCLEOTIDE SEQUENCE [LARGE SCALE GENOMIC DNA]</scope>
    <source>
        <strain evidence="2">cv. E1</strain>
        <tissue evidence="1">Leaf</tissue>
    </source>
</reference>
<evidence type="ECO:0000313" key="2">
    <source>
        <dbReference type="Proteomes" id="UP000828251"/>
    </source>
</evidence>
<organism evidence="1 2">
    <name type="scientific">Gossypium stocksii</name>
    <dbReference type="NCBI Taxonomy" id="47602"/>
    <lineage>
        <taxon>Eukaryota</taxon>
        <taxon>Viridiplantae</taxon>
        <taxon>Streptophyta</taxon>
        <taxon>Embryophyta</taxon>
        <taxon>Tracheophyta</taxon>
        <taxon>Spermatophyta</taxon>
        <taxon>Magnoliopsida</taxon>
        <taxon>eudicotyledons</taxon>
        <taxon>Gunneridae</taxon>
        <taxon>Pentapetalae</taxon>
        <taxon>rosids</taxon>
        <taxon>malvids</taxon>
        <taxon>Malvales</taxon>
        <taxon>Malvaceae</taxon>
        <taxon>Malvoideae</taxon>
        <taxon>Gossypium</taxon>
    </lineage>
</organism>
<sequence>MNTPICLTVEEFGDLLHFPSGGNSKEKDTFNLALFIPFGLASKLSLHDRVFHLILTWNLRPIMKRVKFQNTGYWWLDSIQTNRRPDLSLIMFNGITKVIRRAMSTNLTLPHGTYLSCIFRRRFFEHVPSSEHALLLALSFQASQPSSELNTAILDAIHSLGNDVRGLRKDVNTRLSTLES</sequence>
<protein>
    <submittedName>
        <fullName evidence="1">Uncharacterized protein</fullName>
    </submittedName>
</protein>
<dbReference type="Proteomes" id="UP000828251">
    <property type="component" value="Unassembled WGS sequence"/>
</dbReference>
<keyword evidence="2" id="KW-1185">Reference proteome</keyword>
<evidence type="ECO:0000313" key="1">
    <source>
        <dbReference type="EMBL" id="KAH1073639.1"/>
    </source>
</evidence>
<gene>
    <name evidence="1" type="ORF">J1N35_025967</name>
</gene>
<accession>A0A9D3ZYC2</accession>
<dbReference type="EMBL" id="JAIQCV010000008">
    <property type="protein sequence ID" value="KAH1073639.1"/>
    <property type="molecule type" value="Genomic_DNA"/>
</dbReference>
<dbReference type="AlphaFoldDB" id="A0A9D3ZYC2"/>